<gene>
    <name evidence="2" type="ORF">Vbra_9055</name>
</gene>
<feature type="compositionally biased region" description="Polar residues" evidence="1">
    <location>
        <begin position="95"/>
        <end position="104"/>
    </location>
</feature>
<dbReference type="AlphaFoldDB" id="A0A0G4FDY9"/>
<organism evidence="2 3">
    <name type="scientific">Vitrella brassicaformis (strain CCMP3155)</name>
    <dbReference type="NCBI Taxonomy" id="1169540"/>
    <lineage>
        <taxon>Eukaryota</taxon>
        <taxon>Sar</taxon>
        <taxon>Alveolata</taxon>
        <taxon>Colpodellida</taxon>
        <taxon>Vitrellaceae</taxon>
        <taxon>Vitrella</taxon>
    </lineage>
</organism>
<evidence type="ECO:0000313" key="3">
    <source>
        <dbReference type="Proteomes" id="UP000041254"/>
    </source>
</evidence>
<protein>
    <submittedName>
        <fullName evidence="2">Uncharacterized protein</fullName>
    </submittedName>
</protein>
<dbReference type="Proteomes" id="UP000041254">
    <property type="component" value="Unassembled WGS sequence"/>
</dbReference>
<reference evidence="2 3" key="1">
    <citation type="submission" date="2014-11" db="EMBL/GenBank/DDBJ databases">
        <authorList>
            <person name="Zhu J."/>
            <person name="Qi W."/>
            <person name="Song R."/>
        </authorList>
    </citation>
    <scope>NUCLEOTIDE SEQUENCE [LARGE SCALE GENOMIC DNA]</scope>
</reference>
<dbReference type="EMBL" id="CDMY01000410">
    <property type="protein sequence ID" value="CEM11174.1"/>
    <property type="molecule type" value="Genomic_DNA"/>
</dbReference>
<evidence type="ECO:0000313" key="2">
    <source>
        <dbReference type="EMBL" id="CEM11174.1"/>
    </source>
</evidence>
<keyword evidence="3" id="KW-1185">Reference proteome</keyword>
<dbReference type="VEuPathDB" id="CryptoDB:Vbra_9055"/>
<proteinExistence type="predicted"/>
<accession>A0A0G4FDY9</accession>
<feature type="region of interest" description="Disordered" evidence="1">
    <location>
        <begin position="85"/>
        <end position="104"/>
    </location>
</feature>
<name>A0A0G4FDY9_VITBC</name>
<dbReference type="PhylomeDB" id="A0A0G4FDY9"/>
<evidence type="ECO:0000256" key="1">
    <source>
        <dbReference type="SAM" id="MobiDB-lite"/>
    </source>
</evidence>
<dbReference type="InParanoid" id="A0A0G4FDY9"/>
<sequence>MDLSATWMVALRLREQLLPQPEFTPGLIGILKMNQTQVNKAIGRFSLVDTAELTTQMVTDVNRQLAAASDHLAQLAHTIETTIAQTTHDGEDNTDSATQNNTTGGHAQAPLLHLYNIPAELLGTVIAASDLITIAHLKSTARPIRDAVRPIARSLRLPKAIERAGVSGVVHFDDQLGHSDVMKAMWMMEEGGEGGWREAGGTLRLAEHGGYCQLPLTVGAADLQTHATKAQDGTLELFRNNNNEIRVIRNEPGFALTINPPLPLPTGRPVHPLSQHPFQKHAKPHDPPIGSRIGRHHGVGWATLGVNDGNVFASASSMLKQLLLHHRRLAVGGVILSPTVVVDRAARGGHLDRIITQSPHTPLDGCSDVTALETATGSYLWYCPHAVRVKIRTSEAPAAGVAHDAPFGHRFPLTAAKVRPISVPSAPSCWTGRHHRHDHRSTHQGWLVAWMR</sequence>